<reference evidence="1 2" key="1">
    <citation type="journal article" date="2018" name="Plant J.">
        <title>Genome sequences of Chlorella sorokiniana UTEX 1602 and Micractinium conductrix SAG 241.80: implications to maltose excretion by a green alga.</title>
        <authorList>
            <person name="Arriola M.B."/>
            <person name="Velmurugan N."/>
            <person name="Zhang Y."/>
            <person name="Plunkett M.H."/>
            <person name="Hondzo H."/>
            <person name="Barney B.M."/>
        </authorList>
    </citation>
    <scope>NUCLEOTIDE SEQUENCE [LARGE SCALE GENOMIC DNA]</scope>
    <source>
        <strain evidence="2">UTEX 1602</strain>
    </source>
</reference>
<name>A0A2P6TB64_CHLSO</name>
<dbReference type="AlphaFoldDB" id="A0A2P6TB64"/>
<keyword evidence="2" id="KW-1185">Reference proteome</keyword>
<comment type="caution">
    <text evidence="1">The sequence shown here is derived from an EMBL/GenBank/DDBJ whole genome shotgun (WGS) entry which is preliminary data.</text>
</comment>
<dbReference type="EMBL" id="LHPG02000029">
    <property type="protein sequence ID" value="PRW05795.1"/>
    <property type="molecule type" value="Genomic_DNA"/>
</dbReference>
<sequence length="306" mass="32252">MARPGCGAASAALQPVRLGEWEAEELANTALALQARLANRRRLPPLAAAAAAAVQELDVKFEHACSVADSSGRQGDSAILRTERARMFSRRPDLAGNELCRPFCAHVSAQLDCYCSEPSNATLLERDMRRMSGSGDLATTDARLRRSVQQFADECWRYMNQELIPFAERTGGHDQPALQRFASAMCTARSLDAGEARDGIVEVCETCLRLAAEAAAAGPALCEQRTGFLGLCGPVKGFTPAWLGSVITELLAALAPLLAPHASPAPAPATSAMAALWSSDLVGEKASATMSQGKAAASPSLRSVNA</sequence>
<organism evidence="1 2">
    <name type="scientific">Chlorella sorokiniana</name>
    <name type="common">Freshwater green alga</name>
    <dbReference type="NCBI Taxonomy" id="3076"/>
    <lineage>
        <taxon>Eukaryota</taxon>
        <taxon>Viridiplantae</taxon>
        <taxon>Chlorophyta</taxon>
        <taxon>core chlorophytes</taxon>
        <taxon>Trebouxiophyceae</taxon>
        <taxon>Chlorellales</taxon>
        <taxon>Chlorellaceae</taxon>
        <taxon>Chlorella clade</taxon>
        <taxon>Chlorella</taxon>
    </lineage>
</organism>
<gene>
    <name evidence="1" type="ORF">C2E21_9558</name>
</gene>
<protein>
    <submittedName>
        <fullName evidence="1">Uncharacterized protein</fullName>
    </submittedName>
</protein>
<dbReference type="Proteomes" id="UP000239899">
    <property type="component" value="Unassembled WGS sequence"/>
</dbReference>
<accession>A0A2P6TB64</accession>
<evidence type="ECO:0000313" key="2">
    <source>
        <dbReference type="Proteomes" id="UP000239899"/>
    </source>
</evidence>
<proteinExistence type="predicted"/>
<evidence type="ECO:0000313" key="1">
    <source>
        <dbReference type="EMBL" id="PRW05795.1"/>
    </source>
</evidence>